<organism evidence="13 14">
    <name type="scientific">Molorchus minor</name>
    <dbReference type="NCBI Taxonomy" id="1323400"/>
    <lineage>
        <taxon>Eukaryota</taxon>
        <taxon>Metazoa</taxon>
        <taxon>Ecdysozoa</taxon>
        <taxon>Arthropoda</taxon>
        <taxon>Hexapoda</taxon>
        <taxon>Insecta</taxon>
        <taxon>Pterygota</taxon>
        <taxon>Neoptera</taxon>
        <taxon>Endopterygota</taxon>
        <taxon>Coleoptera</taxon>
        <taxon>Polyphaga</taxon>
        <taxon>Cucujiformia</taxon>
        <taxon>Chrysomeloidea</taxon>
        <taxon>Cerambycidae</taxon>
        <taxon>Lamiinae</taxon>
        <taxon>Monochamini</taxon>
        <taxon>Molorchus</taxon>
    </lineage>
</organism>
<keyword evidence="4" id="KW-0963">Cytoplasm</keyword>
<accession>A0ABQ9K548</accession>
<dbReference type="PROSITE" id="PS51048">
    <property type="entry name" value="SGS"/>
    <property type="match status" value="1"/>
</dbReference>
<sequence>MPYRAEELRKDIAELESLEKQCGRQKTKDILSIEIRKLVQELQRLEDNNRAGPTPSASNSVRTSNKRYKVKLNNYAWDQSDKFVKFYVTLKNVQTIPPDSIRCEFKPKCVELTVTGLDNKDYVFTINNLLKPIKPEQSNWRVKADMVVLKAAKEEHVNWSHVTEWEKKSADLQKIDKDVDKMDDPTEGLMSLMQKMYEKGDDNMKRTIAKAWTESQDKQKMPF</sequence>
<keyword evidence="14" id="KW-1185">Reference proteome</keyword>
<comment type="caution">
    <text evidence="13">The sequence shown here is derived from an EMBL/GenBank/DDBJ whole genome shotgun (WGS) entry which is preliminary data.</text>
</comment>
<feature type="domain" description="CS" evidence="12">
    <location>
        <begin position="70"/>
        <end position="163"/>
    </location>
</feature>
<evidence type="ECO:0000256" key="7">
    <source>
        <dbReference type="ARBA" id="ARBA00022990"/>
    </source>
</evidence>
<evidence type="ECO:0000256" key="2">
    <source>
        <dbReference type="ARBA" id="ARBA00004496"/>
    </source>
</evidence>
<evidence type="ECO:0000259" key="12">
    <source>
        <dbReference type="PROSITE" id="PS51203"/>
    </source>
</evidence>
<protein>
    <recommendedName>
        <fullName evidence="3">Calcyclin-binding protein</fullName>
    </recommendedName>
</protein>
<dbReference type="Pfam" id="PF09032">
    <property type="entry name" value="Siah-Interact_N"/>
    <property type="match status" value="1"/>
</dbReference>
<dbReference type="InterPro" id="IPR007699">
    <property type="entry name" value="SGS_dom"/>
</dbReference>
<feature type="domain" description="SGS" evidence="11">
    <location>
        <begin position="148"/>
        <end position="223"/>
    </location>
</feature>
<dbReference type="Pfam" id="PF04969">
    <property type="entry name" value="CS"/>
    <property type="match status" value="1"/>
</dbReference>
<evidence type="ECO:0000256" key="3">
    <source>
        <dbReference type="ARBA" id="ARBA00015702"/>
    </source>
</evidence>
<keyword evidence="7" id="KW-0007">Acetylation</keyword>
<feature type="coiled-coil region" evidence="10">
    <location>
        <begin position="5"/>
        <end position="48"/>
    </location>
</feature>
<name>A0ABQ9K548_9CUCU</name>
<dbReference type="EMBL" id="JAPWTJ010000009">
    <property type="protein sequence ID" value="KAJ8985741.1"/>
    <property type="molecule type" value="Genomic_DNA"/>
</dbReference>
<dbReference type="InterPro" id="IPR008978">
    <property type="entry name" value="HSP20-like_chaperone"/>
</dbReference>
<evidence type="ECO:0000256" key="5">
    <source>
        <dbReference type="ARBA" id="ARBA00022553"/>
    </source>
</evidence>
<dbReference type="PROSITE" id="PS51203">
    <property type="entry name" value="CS"/>
    <property type="match status" value="1"/>
</dbReference>
<keyword evidence="5" id="KW-0597">Phosphoprotein</keyword>
<comment type="function">
    <text evidence="9">May be involved in calcium-dependent ubiquitination and subsequent proteasomal degradation of target proteins. Probably serves as a molecular bridge in ubiquitin E3 complexes. Participates in the ubiquitin-mediated degradation of beta-catenin (CTNNB1).</text>
</comment>
<dbReference type="InterPro" id="IPR037201">
    <property type="entry name" value="CacyBP_N"/>
</dbReference>
<evidence type="ECO:0000256" key="8">
    <source>
        <dbReference type="ARBA" id="ARBA00023242"/>
    </source>
</evidence>
<keyword evidence="10" id="KW-0175">Coiled coil</keyword>
<dbReference type="PANTHER" id="PTHR13164:SF3">
    <property type="entry name" value="CALCYCLIN-BINDING PROTEIN"/>
    <property type="match status" value="1"/>
</dbReference>
<comment type="subcellular location">
    <subcellularLocation>
        <location evidence="2">Cytoplasm</location>
    </subcellularLocation>
    <subcellularLocation>
        <location evidence="1">Nucleus</location>
    </subcellularLocation>
</comment>
<gene>
    <name evidence="13" type="ORF">NQ317_014394</name>
</gene>
<evidence type="ECO:0000256" key="4">
    <source>
        <dbReference type="ARBA" id="ARBA00022490"/>
    </source>
</evidence>
<dbReference type="InterPro" id="IPR007052">
    <property type="entry name" value="CS_dom"/>
</dbReference>
<evidence type="ECO:0000313" key="13">
    <source>
        <dbReference type="EMBL" id="KAJ8985741.1"/>
    </source>
</evidence>
<dbReference type="SUPFAM" id="SSF140106">
    <property type="entry name" value="Calcyclin-binding protein-like"/>
    <property type="match status" value="1"/>
</dbReference>
<dbReference type="InterPro" id="IPR015120">
    <property type="entry name" value="Siah-Interact_N"/>
</dbReference>
<dbReference type="Gene3D" id="2.60.40.790">
    <property type="match status" value="1"/>
</dbReference>
<dbReference type="InterPro" id="IPR037893">
    <property type="entry name" value="CS_CacyBP"/>
</dbReference>
<evidence type="ECO:0000313" key="14">
    <source>
        <dbReference type="Proteomes" id="UP001162164"/>
    </source>
</evidence>
<evidence type="ECO:0000256" key="1">
    <source>
        <dbReference type="ARBA" id="ARBA00004123"/>
    </source>
</evidence>
<keyword evidence="6" id="KW-0833">Ubl conjugation pathway</keyword>
<evidence type="ECO:0000256" key="10">
    <source>
        <dbReference type="SAM" id="Coils"/>
    </source>
</evidence>
<dbReference type="CDD" id="cd06468">
    <property type="entry name" value="p23_CacyBP"/>
    <property type="match status" value="1"/>
</dbReference>
<dbReference type="PANTHER" id="PTHR13164">
    <property type="entry name" value="CALICYLIN BINDING PROTEIN"/>
    <property type="match status" value="1"/>
</dbReference>
<reference evidence="13" key="1">
    <citation type="journal article" date="2023" name="Insect Mol. Biol.">
        <title>Genome sequencing provides insights into the evolution of gene families encoding plant cell wall-degrading enzymes in longhorned beetles.</title>
        <authorList>
            <person name="Shin N.R."/>
            <person name="Okamura Y."/>
            <person name="Kirsch R."/>
            <person name="Pauchet Y."/>
        </authorList>
    </citation>
    <scope>NUCLEOTIDE SEQUENCE</scope>
    <source>
        <strain evidence="13">MMC_N1</strain>
    </source>
</reference>
<dbReference type="Gene3D" id="4.10.860.10">
    <property type="entry name" value="UVR domain"/>
    <property type="match status" value="1"/>
</dbReference>
<dbReference type="InterPro" id="IPR052289">
    <property type="entry name" value="Calcyclin-binding_UBL-bridge"/>
</dbReference>
<evidence type="ECO:0000256" key="9">
    <source>
        <dbReference type="ARBA" id="ARBA00025145"/>
    </source>
</evidence>
<dbReference type="SUPFAM" id="SSF49764">
    <property type="entry name" value="HSP20-like chaperones"/>
    <property type="match status" value="1"/>
</dbReference>
<proteinExistence type="predicted"/>
<keyword evidence="8" id="KW-0539">Nucleus</keyword>
<evidence type="ECO:0000256" key="6">
    <source>
        <dbReference type="ARBA" id="ARBA00022786"/>
    </source>
</evidence>
<evidence type="ECO:0000259" key="11">
    <source>
        <dbReference type="PROSITE" id="PS51048"/>
    </source>
</evidence>
<dbReference type="Proteomes" id="UP001162164">
    <property type="component" value="Unassembled WGS sequence"/>
</dbReference>